<dbReference type="GO" id="GO:0007165">
    <property type="term" value="P:signal transduction"/>
    <property type="evidence" value="ECO:0007669"/>
    <property type="project" value="TreeGrafter"/>
</dbReference>
<evidence type="ECO:0000259" key="1">
    <source>
        <dbReference type="PROSITE" id="PS50011"/>
    </source>
</evidence>
<dbReference type="InterPro" id="IPR001245">
    <property type="entry name" value="Ser-Thr/Tyr_kinase_cat_dom"/>
</dbReference>
<protein>
    <submittedName>
        <fullName evidence="2">Kinase-like domain-containing protein</fullName>
    </submittedName>
</protein>
<dbReference type="AlphaFoldDB" id="A0A8H3L9B3"/>
<feature type="domain" description="Protein kinase" evidence="1">
    <location>
        <begin position="1"/>
        <end position="159"/>
    </location>
</feature>
<dbReference type="Pfam" id="PF07714">
    <property type="entry name" value="PK_Tyr_Ser-Thr"/>
    <property type="match status" value="1"/>
</dbReference>
<evidence type="ECO:0000313" key="2">
    <source>
        <dbReference type="EMBL" id="GES81628.1"/>
    </source>
</evidence>
<dbReference type="SUPFAM" id="SSF56112">
    <property type="entry name" value="Protein kinase-like (PK-like)"/>
    <property type="match status" value="1"/>
</dbReference>
<keyword evidence="2" id="KW-0808">Transferase</keyword>
<reference evidence="2" key="1">
    <citation type="submission" date="2019-10" db="EMBL/GenBank/DDBJ databases">
        <title>Conservation and host-specific expression of non-tandemly repeated heterogenous ribosome RNA gene in arbuscular mycorrhizal fungi.</title>
        <authorList>
            <person name="Maeda T."/>
            <person name="Kobayashi Y."/>
            <person name="Nakagawa T."/>
            <person name="Ezawa T."/>
            <person name="Yamaguchi K."/>
            <person name="Bino T."/>
            <person name="Nishimoto Y."/>
            <person name="Shigenobu S."/>
            <person name="Kawaguchi M."/>
        </authorList>
    </citation>
    <scope>NUCLEOTIDE SEQUENCE</scope>
    <source>
        <strain evidence="2">HR1</strain>
    </source>
</reference>
<dbReference type="InterPro" id="IPR050167">
    <property type="entry name" value="Ser_Thr_protein_kinase"/>
</dbReference>
<dbReference type="PANTHER" id="PTHR23257:SF958">
    <property type="entry name" value="SERINE_THREONINE-PROTEIN KINASE WNK4"/>
    <property type="match status" value="1"/>
</dbReference>
<comment type="caution">
    <text evidence="2">The sequence shown here is derived from an EMBL/GenBank/DDBJ whole genome shotgun (WGS) entry which is preliminary data.</text>
</comment>
<dbReference type="InterPro" id="IPR000719">
    <property type="entry name" value="Prot_kinase_dom"/>
</dbReference>
<organism evidence="2 3">
    <name type="scientific">Rhizophagus clarus</name>
    <dbReference type="NCBI Taxonomy" id="94130"/>
    <lineage>
        <taxon>Eukaryota</taxon>
        <taxon>Fungi</taxon>
        <taxon>Fungi incertae sedis</taxon>
        <taxon>Mucoromycota</taxon>
        <taxon>Glomeromycotina</taxon>
        <taxon>Glomeromycetes</taxon>
        <taxon>Glomerales</taxon>
        <taxon>Glomeraceae</taxon>
        <taxon>Rhizophagus</taxon>
    </lineage>
</organism>
<dbReference type="PANTHER" id="PTHR23257">
    <property type="entry name" value="SERINE-THREONINE PROTEIN KINASE"/>
    <property type="match status" value="1"/>
</dbReference>
<dbReference type="Proteomes" id="UP000615446">
    <property type="component" value="Unassembled WGS sequence"/>
</dbReference>
<dbReference type="Gene3D" id="1.10.510.10">
    <property type="entry name" value="Transferase(Phosphotransferase) domain 1"/>
    <property type="match status" value="1"/>
</dbReference>
<evidence type="ECO:0000313" key="3">
    <source>
        <dbReference type="Proteomes" id="UP000615446"/>
    </source>
</evidence>
<dbReference type="PROSITE" id="PS50011">
    <property type="entry name" value="PROTEIN_KINASE_DOM"/>
    <property type="match status" value="1"/>
</dbReference>
<keyword evidence="2" id="KW-0418">Kinase</keyword>
<dbReference type="InterPro" id="IPR011009">
    <property type="entry name" value="Kinase-like_dom_sf"/>
</dbReference>
<name>A0A8H3L9B3_9GLOM</name>
<dbReference type="EMBL" id="BLAL01000058">
    <property type="protein sequence ID" value="GES81628.1"/>
    <property type="molecule type" value="Genomic_DNA"/>
</dbReference>
<proteinExistence type="predicted"/>
<dbReference type="OrthoDB" id="2353542at2759"/>
<gene>
    <name evidence="2" type="ORF">RCL2_000887400</name>
</gene>
<dbReference type="GO" id="GO:0004672">
    <property type="term" value="F:protein kinase activity"/>
    <property type="evidence" value="ECO:0007669"/>
    <property type="project" value="InterPro"/>
</dbReference>
<dbReference type="GO" id="GO:0005524">
    <property type="term" value="F:ATP binding"/>
    <property type="evidence" value="ECO:0007669"/>
    <property type="project" value="InterPro"/>
</dbReference>
<dbReference type="GO" id="GO:0005737">
    <property type="term" value="C:cytoplasm"/>
    <property type="evidence" value="ECO:0007669"/>
    <property type="project" value="TreeGrafter"/>
</dbReference>
<accession>A0A8H3L9B3</accession>
<sequence>MLRPVTATALWGRRACLLILEEESAMFLPYVKDFTNHISFHAIAYISDFGLSQPVDKPNKSNEIYGILPYIAPEVLRGKPYTKAAYIYSFGIIMWEMISGVPGFNDVPQYFNLSPRICRGLRPKIINDTEPEYIELMKRCWDEDPENKLFVEDHPKSFYTSRKFDYSARLNEILSQGLSSKIIIYHDYCDENNSDDYEDLVDPIYEFRGHII</sequence>